<protein>
    <recommendedName>
        <fullName evidence="7">Major facilitator superfamily (MFS) profile domain-containing protein</fullName>
    </recommendedName>
</protein>
<dbReference type="Gene3D" id="1.20.1250.20">
    <property type="entry name" value="MFS general substrate transporter like domains"/>
    <property type="match status" value="1"/>
</dbReference>
<feature type="transmembrane region" description="Helical" evidence="6">
    <location>
        <begin position="341"/>
        <end position="364"/>
    </location>
</feature>
<comment type="caution">
    <text evidence="8">The sequence shown here is derived from an EMBL/GenBank/DDBJ whole genome shotgun (WGS) entry which is preliminary data.</text>
</comment>
<dbReference type="InterPro" id="IPR020846">
    <property type="entry name" value="MFS_dom"/>
</dbReference>
<keyword evidence="5 6" id="KW-0472">Membrane</keyword>
<evidence type="ECO:0000256" key="5">
    <source>
        <dbReference type="ARBA" id="ARBA00023136"/>
    </source>
</evidence>
<feature type="transmembrane region" description="Helical" evidence="6">
    <location>
        <begin position="282"/>
        <end position="301"/>
    </location>
</feature>
<feature type="transmembrane region" description="Helical" evidence="6">
    <location>
        <begin position="79"/>
        <end position="95"/>
    </location>
</feature>
<dbReference type="InterPro" id="IPR036259">
    <property type="entry name" value="MFS_trans_sf"/>
</dbReference>
<evidence type="ECO:0000256" key="3">
    <source>
        <dbReference type="ARBA" id="ARBA00022692"/>
    </source>
</evidence>
<evidence type="ECO:0000259" key="7">
    <source>
        <dbReference type="PROSITE" id="PS50850"/>
    </source>
</evidence>
<dbReference type="InterPro" id="IPR011701">
    <property type="entry name" value="MFS"/>
</dbReference>
<dbReference type="GO" id="GO:0022857">
    <property type="term" value="F:transmembrane transporter activity"/>
    <property type="evidence" value="ECO:0007669"/>
    <property type="project" value="InterPro"/>
</dbReference>
<evidence type="ECO:0000256" key="2">
    <source>
        <dbReference type="ARBA" id="ARBA00022448"/>
    </source>
</evidence>
<keyword evidence="4 6" id="KW-1133">Transmembrane helix</keyword>
<feature type="domain" description="Major facilitator superfamily (MFS) profile" evidence="7">
    <location>
        <begin position="11"/>
        <end position="398"/>
    </location>
</feature>
<dbReference type="PANTHER" id="PTHR23504:SF1">
    <property type="entry name" value="GH21943P-RELATED"/>
    <property type="match status" value="1"/>
</dbReference>
<evidence type="ECO:0000256" key="1">
    <source>
        <dbReference type="ARBA" id="ARBA00004141"/>
    </source>
</evidence>
<evidence type="ECO:0000256" key="4">
    <source>
        <dbReference type="ARBA" id="ARBA00022989"/>
    </source>
</evidence>
<feature type="transmembrane region" description="Helical" evidence="6">
    <location>
        <begin position="45"/>
        <end position="67"/>
    </location>
</feature>
<gene>
    <name evidence="8" type="ORF">PECAL_1P16080</name>
</gene>
<dbReference type="Proteomes" id="UP000789595">
    <property type="component" value="Unassembled WGS sequence"/>
</dbReference>
<feature type="transmembrane region" description="Helical" evidence="6">
    <location>
        <begin position="219"/>
        <end position="242"/>
    </location>
</feature>
<feature type="transmembrane region" description="Helical" evidence="6">
    <location>
        <begin position="254"/>
        <end position="275"/>
    </location>
</feature>
<feature type="transmembrane region" description="Helical" evidence="6">
    <location>
        <begin position="12"/>
        <end position="33"/>
    </location>
</feature>
<organism evidence="8 9">
    <name type="scientific">Pelagomonas calceolata</name>
    <dbReference type="NCBI Taxonomy" id="35677"/>
    <lineage>
        <taxon>Eukaryota</taxon>
        <taxon>Sar</taxon>
        <taxon>Stramenopiles</taxon>
        <taxon>Ochrophyta</taxon>
        <taxon>Pelagophyceae</taxon>
        <taxon>Pelagomonadales</taxon>
        <taxon>Pelagomonadaceae</taxon>
        <taxon>Pelagomonas</taxon>
    </lineage>
</organism>
<keyword evidence="3 6" id="KW-0812">Transmembrane</keyword>
<evidence type="ECO:0000256" key="6">
    <source>
        <dbReference type="SAM" id="Phobius"/>
    </source>
</evidence>
<keyword evidence="2" id="KW-0813">Transport</keyword>
<sequence length="467" mass="49135">MPPARAADEAHLSWILPVLFLEFLAIAITKSLLPERLNAFFGDNVYVWLGAGETAKGFLAFLACPMMGRLSDSTGRRPCLLFTILGTTAPCWVLAFTDNLIIYIVALAASGAAAATFTLVFAYISDVTPPSDRAAAYGSALATLGLSFTVGPPLGALLSRRVGDRRVFLVALAIALFDTFLVGAALPESLPPAKRHHKPMWDPRRTFQLLEKDLYLRRVAGVVLCYYSGVWALVTTLVVYAVRVFGLSTVQVGYLLSLYGLCTMVAESVIVRYAVPLLGELPTARLGLLAFAAQCCIVAGATSPEPLFASVALSLVSNLVYPALSALVARRAEATEVGEALGALNGVKALTEGVGPLGFGLVMVEFERTALPGLPYLACAALALLAWALSHRLPDLQKDEDEGDEELVGLLAADDGGVAAEDAAAMEKRRLKALVAGYAPPLTLSPAAFAAGGSSSSAPEREVPPAA</sequence>
<feature type="transmembrane region" description="Helical" evidence="6">
    <location>
        <begin position="370"/>
        <end position="389"/>
    </location>
</feature>
<dbReference type="SUPFAM" id="SSF103473">
    <property type="entry name" value="MFS general substrate transporter"/>
    <property type="match status" value="1"/>
</dbReference>
<dbReference type="Pfam" id="PF07690">
    <property type="entry name" value="MFS_1"/>
    <property type="match status" value="1"/>
</dbReference>
<feature type="transmembrane region" description="Helical" evidence="6">
    <location>
        <begin position="101"/>
        <end position="124"/>
    </location>
</feature>
<evidence type="ECO:0000313" key="8">
    <source>
        <dbReference type="EMBL" id="CAH0365183.1"/>
    </source>
</evidence>
<reference evidence="8" key="1">
    <citation type="submission" date="2021-11" db="EMBL/GenBank/DDBJ databases">
        <authorList>
            <consortium name="Genoscope - CEA"/>
            <person name="William W."/>
        </authorList>
    </citation>
    <scope>NUCLEOTIDE SEQUENCE</scope>
</reference>
<evidence type="ECO:0000313" key="9">
    <source>
        <dbReference type="Proteomes" id="UP000789595"/>
    </source>
</evidence>
<proteinExistence type="predicted"/>
<feature type="transmembrane region" description="Helical" evidence="6">
    <location>
        <begin position="307"/>
        <end position="329"/>
    </location>
</feature>
<dbReference type="GO" id="GO:0016020">
    <property type="term" value="C:membrane"/>
    <property type="evidence" value="ECO:0007669"/>
    <property type="project" value="UniProtKB-SubCell"/>
</dbReference>
<dbReference type="InterPro" id="IPR001958">
    <property type="entry name" value="Tet-R_TetA/multi-R_MdtG-like"/>
</dbReference>
<feature type="transmembrane region" description="Helical" evidence="6">
    <location>
        <begin position="136"/>
        <end position="155"/>
    </location>
</feature>
<comment type="subcellular location">
    <subcellularLocation>
        <location evidence="1">Membrane</location>
        <topology evidence="1">Multi-pass membrane protein</topology>
    </subcellularLocation>
</comment>
<accession>A0A8J2S4T1</accession>
<dbReference type="EMBL" id="CAKKNE010000001">
    <property type="protein sequence ID" value="CAH0365183.1"/>
    <property type="molecule type" value="Genomic_DNA"/>
</dbReference>
<keyword evidence="9" id="KW-1185">Reference proteome</keyword>
<dbReference type="PROSITE" id="PS50850">
    <property type="entry name" value="MFS"/>
    <property type="match status" value="1"/>
</dbReference>
<dbReference type="AlphaFoldDB" id="A0A8J2S4T1"/>
<dbReference type="PRINTS" id="PR01035">
    <property type="entry name" value="TCRTETA"/>
</dbReference>
<name>A0A8J2S4T1_9STRA</name>
<dbReference type="OrthoDB" id="419616at2759"/>
<feature type="transmembrane region" description="Helical" evidence="6">
    <location>
        <begin position="167"/>
        <end position="186"/>
    </location>
</feature>
<dbReference type="PANTHER" id="PTHR23504">
    <property type="entry name" value="MAJOR FACILITATOR SUPERFAMILY DOMAIN-CONTAINING PROTEIN 10"/>
    <property type="match status" value="1"/>
</dbReference>